<dbReference type="Proteomes" id="UP000324767">
    <property type="component" value="Unassembled WGS sequence"/>
</dbReference>
<evidence type="ECO:0008006" key="4">
    <source>
        <dbReference type="Google" id="ProtNLM"/>
    </source>
</evidence>
<reference evidence="2 3" key="1">
    <citation type="submission" date="2019-09" db="EMBL/GenBank/DDBJ databases">
        <title>The hologenome of the rock-dwelling lichen Lasallia pustulata.</title>
        <authorList>
            <person name="Greshake Tzovaras B."/>
            <person name="Segers F."/>
            <person name="Bicker A."/>
            <person name="Dal Grande F."/>
            <person name="Otte J."/>
            <person name="Hankeln T."/>
            <person name="Schmitt I."/>
            <person name="Ebersberger I."/>
        </authorList>
    </citation>
    <scope>NUCLEOTIDE SEQUENCE [LARGE SCALE GENOMIC DNA]</scope>
    <source>
        <strain evidence="2">A1-1</strain>
    </source>
</reference>
<proteinExistence type="predicted"/>
<protein>
    <recommendedName>
        <fullName evidence="4">S-adenosyl-L-methionine-dependent methyltransferase-like</fullName>
    </recommendedName>
</protein>
<sequence>MKRVPRLSKDPTHLADCCTSLSAELISTLVAILPRQPALALSVGSGTGLLEALIMRQCPDIRLQVTEVSETVNQYLPRESLNIVYGTWALCALAGEAAAWMFVYPRQASLLQNYIIEYGKRAVVTIVWLGPRVDFAEHREVFEQLGSSWTIEIAKDCGISTYEILAVWRKQAVESSGA</sequence>
<keyword evidence="1" id="KW-1133">Transmembrane helix</keyword>
<dbReference type="EMBL" id="VXIT01000015">
    <property type="protein sequence ID" value="KAA6408026.1"/>
    <property type="molecule type" value="Genomic_DNA"/>
</dbReference>
<name>A0A5M8PGK8_9LECA</name>
<dbReference type="AlphaFoldDB" id="A0A5M8PGK8"/>
<feature type="transmembrane region" description="Helical" evidence="1">
    <location>
        <begin position="83"/>
        <end position="103"/>
    </location>
</feature>
<organism evidence="2 3">
    <name type="scientific">Lasallia pustulata</name>
    <dbReference type="NCBI Taxonomy" id="136370"/>
    <lineage>
        <taxon>Eukaryota</taxon>
        <taxon>Fungi</taxon>
        <taxon>Dikarya</taxon>
        <taxon>Ascomycota</taxon>
        <taxon>Pezizomycotina</taxon>
        <taxon>Lecanoromycetes</taxon>
        <taxon>OSLEUM clade</taxon>
        <taxon>Umbilicariomycetidae</taxon>
        <taxon>Umbilicariales</taxon>
        <taxon>Umbilicariaceae</taxon>
        <taxon>Lasallia</taxon>
    </lineage>
</organism>
<evidence type="ECO:0000313" key="3">
    <source>
        <dbReference type="Proteomes" id="UP000324767"/>
    </source>
</evidence>
<evidence type="ECO:0000313" key="2">
    <source>
        <dbReference type="EMBL" id="KAA6408026.1"/>
    </source>
</evidence>
<dbReference type="OrthoDB" id="2151982at2759"/>
<evidence type="ECO:0000256" key="1">
    <source>
        <dbReference type="SAM" id="Phobius"/>
    </source>
</evidence>
<keyword evidence="1" id="KW-0472">Membrane</keyword>
<comment type="caution">
    <text evidence="2">The sequence shown here is derived from an EMBL/GenBank/DDBJ whole genome shotgun (WGS) entry which is preliminary data.</text>
</comment>
<gene>
    <name evidence="2" type="ORF">FRX48_08377</name>
</gene>
<accession>A0A5M8PGK8</accession>
<keyword evidence="1" id="KW-0812">Transmembrane</keyword>